<name>A0ABR2HB68_9EUKA</name>
<evidence type="ECO:0008006" key="3">
    <source>
        <dbReference type="Google" id="ProtNLM"/>
    </source>
</evidence>
<keyword evidence="2" id="KW-1185">Reference proteome</keyword>
<protein>
    <recommendedName>
        <fullName evidence="3">DDE-1 domain-containing protein</fullName>
    </recommendedName>
</protein>
<accession>A0ABR2HB68</accession>
<reference evidence="1 2" key="1">
    <citation type="submission" date="2024-04" db="EMBL/GenBank/DDBJ databases">
        <title>Tritrichomonas musculus Genome.</title>
        <authorList>
            <person name="Alves-Ferreira E."/>
            <person name="Grigg M."/>
            <person name="Lorenzi H."/>
            <person name="Galac M."/>
        </authorList>
    </citation>
    <scope>NUCLEOTIDE SEQUENCE [LARGE SCALE GENOMIC DNA]</scope>
    <source>
        <strain evidence="1 2">EAF2021</strain>
    </source>
</reference>
<comment type="caution">
    <text evidence="1">The sequence shown here is derived from an EMBL/GenBank/DDBJ whole genome shotgun (WGS) entry which is preliminary data.</text>
</comment>
<dbReference type="EMBL" id="JAPFFF010000034">
    <property type="protein sequence ID" value="KAK8843639.1"/>
    <property type="molecule type" value="Genomic_DNA"/>
</dbReference>
<organism evidence="1 2">
    <name type="scientific">Tritrichomonas musculus</name>
    <dbReference type="NCBI Taxonomy" id="1915356"/>
    <lineage>
        <taxon>Eukaryota</taxon>
        <taxon>Metamonada</taxon>
        <taxon>Parabasalia</taxon>
        <taxon>Tritrichomonadida</taxon>
        <taxon>Tritrichomonadidae</taxon>
        <taxon>Tritrichomonas</taxon>
    </lineage>
</organism>
<dbReference type="Proteomes" id="UP001470230">
    <property type="component" value="Unassembled WGS sequence"/>
</dbReference>
<evidence type="ECO:0000313" key="2">
    <source>
        <dbReference type="Proteomes" id="UP001470230"/>
    </source>
</evidence>
<evidence type="ECO:0000313" key="1">
    <source>
        <dbReference type="EMBL" id="KAK8843639.1"/>
    </source>
</evidence>
<proteinExistence type="predicted"/>
<gene>
    <name evidence="1" type="ORF">M9Y10_024701</name>
</gene>
<sequence>MDGYKAKDLAIREQDFADNNIRVHYLVPHSPDQLQPLDIQFARRDSCPTTKAKMIYLN</sequence>